<evidence type="ECO:0000313" key="1">
    <source>
        <dbReference type="EMBL" id="SPP98242.1"/>
    </source>
</evidence>
<dbReference type="KEGG" id="bvz:BRAD3257_7539"/>
<accession>A0A2U3QA09</accession>
<dbReference type="Gene3D" id="3.40.50.10540">
    <property type="entry name" value="Crotonobetainyl-coa:carnitine coa-transferase, domain 1"/>
    <property type="match status" value="1"/>
</dbReference>
<organism evidence="1 2">
    <name type="scientific">Bradyrhizobium vignae</name>
    <dbReference type="NCBI Taxonomy" id="1549949"/>
    <lineage>
        <taxon>Bacteria</taxon>
        <taxon>Pseudomonadati</taxon>
        <taxon>Pseudomonadota</taxon>
        <taxon>Alphaproteobacteria</taxon>
        <taxon>Hyphomicrobiales</taxon>
        <taxon>Nitrobacteraceae</taxon>
        <taxon>Bradyrhizobium</taxon>
    </lineage>
</organism>
<gene>
    <name evidence="1" type="ORF">BRAD3257_7539</name>
</gene>
<protein>
    <recommendedName>
        <fullName evidence="3">CoA transferase</fullName>
    </recommendedName>
</protein>
<sequence length="81" mass="8513">MSHTAFGDPVGGLNGCAAVLVALIHARNTGQGQFIELAQIECMMPFVAPWITVSIGGRHACGKMRQPTFSVCTARLLSVLG</sequence>
<name>A0A2U3QA09_9BRAD</name>
<dbReference type="InterPro" id="IPR023606">
    <property type="entry name" value="CoA-Trfase_III_dom_1_sf"/>
</dbReference>
<reference evidence="1 2" key="1">
    <citation type="submission" date="2018-03" db="EMBL/GenBank/DDBJ databases">
        <authorList>
            <person name="Gully D."/>
        </authorList>
    </citation>
    <scope>NUCLEOTIDE SEQUENCE [LARGE SCALE GENOMIC DNA]</scope>
    <source>
        <strain evidence="1">ORS3257</strain>
    </source>
</reference>
<proteinExistence type="predicted"/>
<evidence type="ECO:0008006" key="3">
    <source>
        <dbReference type="Google" id="ProtNLM"/>
    </source>
</evidence>
<dbReference type="EMBL" id="LS398110">
    <property type="protein sequence ID" value="SPP98242.1"/>
    <property type="molecule type" value="Genomic_DNA"/>
</dbReference>
<dbReference type="InterPro" id="IPR003673">
    <property type="entry name" value="CoA-Trfase_fam_III"/>
</dbReference>
<dbReference type="GO" id="GO:0003824">
    <property type="term" value="F:catalytic activity"/>
    <property type="evidence" value="ECO:0007669"/>
    <property type="project" value="InterPro"/>
</dbReference>
<dbReference type="SUPFAM" id="SSF89796">
    <property type="entry name" value="CoA-transferase family III (CaiB/BaiF)"/>
    <property type="match status" value="1"/>
</dbReference>
<evidence type="ECO:0000313" key="2">
    <source>
        <dbReference type="Proteomes" id="UP000246085"/>
    </source>
</evidence>
<dbReference type="AlphaFoldDB" id="A0A2U3QA09"/>
<dbReference type="Pfam" id="PF02515">
    <property type="entry name" value="CoA_transf_3"/>
    <property type="match status" value="1"/>
</dbReference>
<dbReference type="Proteomes" id="UP000246085">
    <property type="component" value="Chromosome BRAD3257"/>
</dbReference>